<proteinExistence type="predicted"/>
<organism evidence="1 2">
    <name type="scientific">Streptomyces phage Paedore</name>
    <dbReference type="NCBI Taxonomy" id="2108134"/>
    <lineage>
        <taxon>Viruses</taxon>
        <taxon>Duplodnaviria</taxon>
        <taxon>Heunggongvirae</taxon>
        <taxon>Uroviricota</taxon>
        <taxon>Caudoviricetes</taxon>
        <taxon>Arquatrovirinae</taxon>
        <taxon>Arequatrovirus</taxon>
        <taxon>Arequatrovirus paedore</taxon>
    </lineage>
</organism>
<dbReference type="Proteomes" id="UP000240673">
    <property type="component" value="Segment"/>
</dbReference>
<accession>A0A2P1JTQ2</accession>
<dbReference type="EMBL" id="MH001460">
    <property type="protein sequence ID" value="AVO22530.1"/>
    <property type="molecule type" value="Genomic_DNA"/>
</dbReference>
<dbReference type="RefSeq" id="YP_010055913.1">
    <property type="nucleotide sequence ID" value="NC_054671.1"/>
</dbReference>
<gene>
    <name evidence="1" type="primary">47</name>
    <name evidence="1" type="ORF">PBI_PAEDORE_47</name>
</gene>
<dbReference type="KEGG" id="vg:64471850"/>
<sequence length="125" mass="14214">MSEAPPESMTEGQFDFFDDERELYFWRDEGTDSTGLIFYRSYTEEERAEKAKRLQLDGLRAQADEAIPYLDERIDICLAYVERLEPASLEDLAAQLKIVSDLAAYSAGTLKRLIVVLGELTGRPV</sequence>
<protein>
    <submittedName>
        <fullName evidence="1">Uncharacterized protein</fullName>
    </submittedName>
</protein>
<keyword evidence="2" id="KW-1185">Reference proteome</keyword>
<dbReference type="GeneID" id="64471850"/>
<evidence type="ECO:0000313" key="2">
    <source>
        <dbReference type="Proteomes" id="UP000240673"/>
    </source>
</evidence>
<name>A0A2P1JTQ2_9CAUD</name>
<evidence type="ECO:0000313" key="1">
    <source>
        <dbReference type="EMBL" id="AVO22530.1"/>
    </source>
</evidence>
<reference evidence="1 2" key="1">
    <citation type="submission" date="2018-02" db="EMBL/GenBank/DDBJ databases">
        <authorList>
            <person name="Zack K.M."/>
            <person name="Dedrick R.M."/>
            <person name="Ward M."/>
            <person name="Garlena R.A."/>
            <person name="Russell D.A."/>
            <person name="Pope W.H."/>
            <person name="Jacobs-Sera D."/>
            <person name="Hatfull G.F."/>
        </authorList>
    </citation>
    <scope>NUCLEOTIDE SEQUENCE [LARGE SCALE GENOMIC DNA]</scope>
</reference>